<dbReference type="InParanoid" id="F9XS72"/>
<gene>
    <name evidence="2" type="ORF">MYCGRDRAFT_106705</name>
</gene>
<organism evidence="2 3">
    <name type="scientific">Zymoseptoria tritici (strain CBS 115943 / IPO323)</name>
    <name type="common">Speckled leaf blotch fungus</name>
    <name type="synonym">Septoria tritici</name>
    <dbReference type="NCBI Taxonomy" id="336722"/>
    <lineage>
        <taxon>Eukaryota</taxon>
        <taxon>Fungi</taxon>
        <taxon>Dikarya</taxon>
        <taxon>Ascomycota</taxon>
        <taxon>Pezizomycotina</taxon>
        <taxon>Dothideomycetes</taxon>
        <taxon>Dothideomycetidae</taxon>
        <taxon>Mycosphaerellales</taxon>
        <taxon>Mycosphaerellaceae</taxon>
        <taxon>Zymoseptoria</taxon>
    </lineage>
</organism>
<sequence length="56" mass="6184">MLEYGHYYYSSEQGIRYLPVPSPARSCTTGSKTPARLVPAAQPSPGIREHGDETEM</sequence>
<evidence type="ECO:0000256" key="1">
    <source>
        <dbReference type="SAM" id="MobiDB-lite"/>
    </source>
</evidence>
<keyword evidence="3" id="KW-1185">Reference proteome</keyword>
<dbReference type="EMBL" id="CM001215">
    <property type="protein sequence ID" value="EGP81927.1"/>
    <property type="molecule type" value="Genomic_DNA"/>
</dbReference>
<name>F9XS72_ZYMTI</name>
<feature type="region of interest" description="Disordered" evidence="1">
    <location>
        <begin position="24"/>
        <end position="56"/>
    </location>
</feature>
<evidence type="ECO:0000313" key="3">
    <source>
        <dbReference type="Proteomes" id="UP000008062"/>
    </source>
</evidence>
<proteinExistence type="predicted"/>
<evidence type="ECO:0000313" key="2">
    <source>
        <dbReference type="EMBL" id="EGP81927.1"/>
    </source>
</evidence>
<dbReference type="RefSeq" id="XP_003846951.1">
    <property type="nucleotide sequence ID" value="XM_003846903.1"/>
</dbReference>
<dbReference type="AlphaFoldDB" id="F9XS72"/>
<reference evidence="2 3" key="1">
    <citation type="journal article" date="2011" name="PLoS Genet.">
        <title>Finished genome of the fungal wheat pathogen Mycosphaerella graminicola reveals dispensome structure, chromosome plasticity, and stealth pathogenesis.</title>
        <authorList>
            <person name="Goodwin S.B."/>
            <person name="Ben M'barek S."/>
            <person name="Dhillon B."/>
            <person name="Wittenberg A.H.J."/>
            <person name="Crane C.F."/>
            <person name="Hane J.K."/>
            <person name="Foster A.J."/>
            <person name="Van der Lee T.A.J."/>
            <person name="Grimwood J."/>
            <person name="Aerts A."/>
            <person name="Antoniw J."/>
            <person name="Bailey A."/>
            <person name="Bluhm B."/>
            <person name="Bowler J."/>
            <person name="Bristow J."/>
            <person name="van der Burgt A."/>
            <person name="Canto-Canche B."/>
            <person name="Churchill A.C.L."/>
            <person name="Conde-Ferraez L."/>
            <person name="Cools H.J."/>
            <person name="Coutinho P.M."/>
            <person name="Csukai M."/>
            <person name="Dehal P."/>
            <person name="De Wit P."/>
            <person name="Donzelli B."/>
            <person name="van de Geest H.C."/>
            <person name="van Ham R.C.H.J."/>
            <person name="Hammond-Kosack K.E."/>
            <person name="Henrissat B."/>
            <person name="Kilian A."/>
            <person name="Kobayashi A.K."/>
            <person name="Koopmann E."/>
            <person name="Kourmpetis Y."/>
            <person name="Kuzniar A."/>
            <person name="Lindquist E."/>
            <person name="Lombard V."/>
            <person name="Maliepaard C."/>
            <person name="Martins N."/>
            <person name="Mehrabi R."/>
            <person name="Nap J.P.H."/>
            <person name="Ponomarenko A."/>
            <person name="Rudd J.J."/>
            <person name="Salamov A."/>
            <person name="Schmutz J."/>
            <person name="Schouten H.J."/>
            <person name="Shapiro H."/>
            <person name="Stergiopoulos I."/>
            <person name="Torriani S.F.F."/>
            <person name="Tu H."/>
            <person name="de Vries R.P."/>
            <person name="Waalwijk C."/>
            <person name="Ware S.B."/>
            <person name="Wiebenga A."/>
            <person name="Zwiers L.-H."/>
            <person name="Oliver R.P."/>
            <person name="Grigoriev I.V."/>
            <person name="Kema G.H.J."/>
        </authorList>
    </citation>
    <scope>NUCLEOTIDE SEQUENCE [LARGE SCALE GENOMIC DNA]</scope>
    <source>
        <strain evidence="3">CBS 115943 / IPO323</strain>
    </source>
</reference>
<dbReference type="KEGG" id="ztr:MYCGRDRAFT_106705"/>
<protein>
    <submittedName>
        <fullName evidence="2">Uncharacterized protein</fullName>
    </submittedName>
</protein>
<dbReference type="HOGENOM" id="CLU_3015975_0_0_1"/>
<feature type="compositionally biased region" description="Basic and acidic residues" evidence="1">
    <location>
        <begin position="47"/>
        <end position="56"/>
    </location>
</feature>
<dbReference type="Proteomes" id="UP000008062">
    <property type="component" value="Chromosome 20"/>
</dbReference>
<accession>F9XS72</accession>
<dbReference type="GeneID" id="13396741"/>